<evidence type="ECO:0000313" key="10">
    <source>
        <dbReference type="Proteomes" id="UP001234989"/>
    </source>
</evidence>
<evidence type="ECO:0000256" key="4">
    <source>
        <dbReference type="ARBA" id="ARBA00022759"/>
    </source>
</evidence>
<accession>A0AAF0Q8Z9</accession>
<dbReference type="PANTHER" id="PTHR37984">
    <property type="entry name" value="PROTEIN CBG26694"/>
    <property type="match status" value="1"/>
</dbReference>
<evidence type="ECO:0008006" key="11">
    <source>
        <dbReference type="Google" id="ProtNLM"/>
    </source>
</evidence>
<keyword evidence="2" id="KW-0548">Nucleotidyltransferase</keyword>
<evidence type="ECO:0000256" key="6">
    <source>
        <dbReference type="ARBA" id="ARBA00022918"/>
    </source>
</evidence>
<feature type="domain" description="Integrase zinc-binding" evidence="8">
    <location>
        <begin position="279"/>
        <end position="333"/>
    </location>
</feature>
<keyword evidence="4" id="KW-0255">Endonuclease</keyword>
<reference evidence="9" key="1">
    <citation type="submission" date="2023-08" db="EMBL/GenBank/DDBJ databases">
        <title>A de novo genome assembly of Solanum verrucosum Schlechtendal, a Mexican diploid species geographically isolated from the other diploid A-genome species in potato relatives.</title>
        <authorList>
            <person name="Hosaka K."/>
        </authorList>
    </citation>
    <scope>NUCLEOTIDE SEQUENCE</scope>
    <source>
        <tissue evidence="9">Young leaves</tissue>
    </source>
</reference>
<keyword evidence="5" id="KW-0378">Hydrolase</keyword>
<dbReference type="GO" id="GO:0016787">
    <property type="term" value="F:hydrolase activity"/>
    <property type="evidence" value="ECO:0007669"/>
    <property type="project" value="UniProtKB-KW"/>
</dbReference>
<evidence type="ECO:0000313" key="9">
    <source>
        <dbReference type="EMBL" id="WMV18598.1"/>
    </source>
</evidence>
<dbReference type="GO" id="GO:0004519">
    <property type="term" value="F:endonuclease activity"/>
    <property type="evidence" value="ECO:0007669"/>
    <property type="project" value="UniProtKB-KW"/>
</dbReference>
<dbReference type="InterPro" id="IPR050951">
    <property type="entry name" value="Retrovirus_Pol_polyprotein"/>
</dbReference>
<evidence type="ECO:0000259" key="7">
    <source>
        <dbReference type="Pfam" id="PF17917"/>
    </source>
</evidence>
<dbReference type="Gene3D" id="3.30.70.270">
    <property type="match status" value="1"/>
</dbReference>
<organism evidence="9 10">
    <name type="scientific">Solanum verrucosum</name>
    <dbReference type="NCBI Taxonomy" id="315347"/>
    <lineage>
        <taxon>Eukaryota</taxon>
        <taxon>Viridiplantae</taxon>
        <taxon>Streptophyta</taxon>
        <taxon>Embryophyta</taxon>
        <taxon>Tracheophyta</taxon>
        <taxon>Spermatophyta</taxon>
        <taxon>Magnoliopsida</taxon>
        <taxon>eudicotyledons</taxon>
        <taxon>Gunneridae</taxon>
        <taxon>Pentapetalae</taxon>
        <taxon>asterids</taxon>
        <taxon>lamiids</taxon>
        <taxon>Solanales</taxon>
        <taxon>Solanaceae</taxon>
        <taxon>Solanoideae</taxon>
        <taxon>Solaneae</taxon>
        <taxon>Solanum</taxon>
    </lineage>
</organism>
<dbReference type="Gene3D" id="3.10.10.10">
    <property type="entry name" value="HIV Type 1 Reverse Transcriptase, subunit A, domain 1"/>
    <property type="match status" value="2"/>
</dbReference>
<dbReference type="AlphaFoldDB" id="A0AAF0Q8Z9"/>
<feature type="domain" description="Reverse transcriptase RNase H-like" evidence="7">
    <location>
        <begin position="125"/>
        <end position="172"/>
    </location>
</feature>
<evidence type="ECO:0000256" key="3">
    <source>
        <dbReference type="ARBA" id="ARBA00022722"/>
    </source>
</evidence>
<dbReference type="InterPro" id="IPR041588">
    <property type="entry name" value="Integrase_H2C2"/>
</dbReference>
<evidence type="ECO:0000256" key="1">
    <source>
        <dbReference type="ARBA" id="ARBA00022679"/>
    </source>
</evidence>
<evidence type="ECO:0000259" key="8">
    <source>
        <dbReference type="Pfam" id="PF17921"/>
    </source>
</evidence>
<keyword evidence="3" id="KW-0540">Nuclease</keyword>
<keyword evidence="10" id="KW-1185">Reference proteome</keyword>
<dbReference type="Proteomes" id="UP001234989">
    <property type="component" value="Chromosome 3"/>
</dbReference>
<dbReference type="Gene3D" id="1.10.340.70">
    <property type="match status" value="1"/>
</dbReference>
<dbReference type="InterPro" id="IPR043128">
    <property type="entry name" value="Rev_trsase/Diguanyl_cyclase"/>
</dbReference>
<dbReference type="GO" id="GO:0003964">
    <property type="term" value="F:RNA-directed DNA polymerase activity"/>
    <property type="evidence" value="ECO:0007669"/>
    <property type="project" value="UniProtKB-KW"/>
</dbReference>
<evidence type="ECO:0000256" key="5">
    <source>
        <dbReference type="ARBA" id="ARBA00022801"/>
    </source>
</evidence>
<dbReference type="Pfam" id="PF17917">
    <property type="entry name" value="RT_RNaseH"/>
    <property type="match status" value="1"/>
</dbReference>
<feature type="non-terminal residue" evidence="9">
    <location>
        <position position="1"/>
    </location>
</feature>
<protein>
    <recommendedName>
        <fullName evidence="11">Polyprotein</fullName>
    </recommendedName>
</protein>
<dbReference type="PANTHER" id="PTHR37984:SF5">
    <property type="entry name" value="PROTEIN NYNRIN-LIKE"/>
    <property type="match status" value="1"/>
</dbReference>
<dbReference type="InterPro" id="IPR041373">
    <property type="entry name" value="RT_RNaseH"/>
</dbReference>
<name>A0AAF0Q8Z9_SOLVR</name>
<keyword evidence="6" id="KW-0695">RNA-directed DNA polymerase</keyword>
<dbReference type="EMBL" id="CP133614">
    <property type="protein sequence ID" value="WMV18598.1"/>
    <property type="molecule type" value="Genomic_DNA"/>
</dbReference>
<sequence length="356" mass="40941">EFLEVFPDDLLGTPPEREIDFGIDLLSDKQPISIPPYRMAPAELMELKAQLKDLLDKGFIQPSISPWGAPVLFQINLRSGYHQLRVRGVDILKTAFRTRYGHFEFLVMSFGLTNAPTDFMDLMNQFKVHEKYYLTHDLELAGVVFALKIWRHYLYGVHVDMFTDHKSLQQTNVVVDALSRVSMGSVSHVEEEKMELAHDVHRLARLGVRLEDFPKGVVMVRHNSESSVVVDVKSKQHLDPILMELKDSVLNKAIETFSQVEDGVLRHQGRLCLPDVDGLTETILEEAHGSRYSIHSGATKMYRDLRQIYWWNRMKRDIAIFVARCSNCQQVKVEHQGLGGLTQDIDTPTWKWEDII</sequence>
<keyword evidence="1" id="KW-0808">Transferase</keyword>
<gene>
    <name evidence="9" type="ORF">MTR67_011983</name>
</gene>
<dbReference type="SUPFAM" id="SSF56672">
    <property type="entry name" value="DNA/RNA polymerases"/>
    <property type="match status" value="1"/>
</dbReference>
<proteinExistence type="predicted"/>
<dbReference type="Pfam" id="PF17921">
    <property type="entry name" value="Integrase_H2C2"/>
    <property type="match status" value="1"/>
</dbReference>
<evidence type="ECO:0000256" key="2">
    <source>
        <dbReference type="ARBA" id="ARBA00022695"/>
    </source>
</evidence>
<dbReference type="InterPro" id="IPR043502">
    <property type="entry name" value="DNA/RNA_pol_sf"/>
</dbReference>